<accession>A0A7X0SQM0</accession>
<evidence type="ECO:0000256" key="3">
    <source>
        <dbReference type="ARBA" id="ARBA00022840"/>
    </source>
</evidence>
<dbReference type="InterPro" id="IPR027417">
    <property type="entry name" value="P-loop_NTPase"/>
</dbReference>
<keyword evidence="3" id="KW-0067">ATP-binding</keyword>
<evidence type="ECO:0000256" key="1">
    <source>
        <dbReference type="ARBA" id="ARBA00022741"/>
    </source>
</evidence>
<evidence type="ECO:0000256" key="2">
    <source>
        <dbReference type="ARBA" id="ARBA00022801"/>
    </source>
</evidence>
<keyword evidence="1" id="KW-0547">Nucleotide-binding</keyword>
<dbReference type="Proteomes" id="UP000564644">
    <property type="component" value="Unassembled WGS sequence"/>
</dbReference>
<sequence length="175" mass="19238">MDKCLLLTGKPRVGKSTAIKHMIQKIGPEHFGGFYTEEIRNSTDRIGFQCVSLLGGAARIASVDSESSLRVGRYGVDIDAFENIALTAARHSLETKKITVIDEIGFMQMLSASFENMIQEAISSGQYVILGTICVDSHPGIDKIKNLPGIKLYHLNEENRELTIETAANDLLKLL</sequence>
<gene>
    <name evidence="4" type="ORF">H7C18_25775</name>
</gene>
<dbReference type="InterPro" id="IPR004948">
    <property type="entry name" value="Nuc-triphosphatase_THEP1"/>
</dbReference>
<name>A0A7X0SQM0_9BACL</name>
<dbReference type="GO" id="GO:0005524">
    <property type="term" value="F:ATP binding"/>
    <property type="evidence" value="ECO:0007669"/>
    <property type="project" value="UniProtKB-KW"/>
</dbReference>
<dbReference type="Gene3D" id="3.40.50.300">
    <property type="entry name" value="P-loop containing nucleotide triphosphate hydrolases"/>
    <property type="match status" value="1"/>
</dbReference>
<reference evidence="4 5" key="1">
    <citation type="submission" date="2020-08" db="EMBL/GenBank/DDBJ databases">
        <title>Cohnella phylogeny.</title>
        <authorList>
            <person name="Dunlap C."/>
        </authorList>
    </citation>
    <scope>NUCLEOTIDE SEQUENCE [LARGE SCALE GENOMIC DNA]</scope>
    <source>
        <strain evidence="4 5">CBP 2801</strain>
    </source>
</reference>
<dbReference type="EMBL" id="JACJVO010000032">
    <property type="protein sequence ID" value="MBB6734338.1"/>
    <property type="molecule type" value="Genomic_DNA"/>
</dbReference>
<evidence type="ECO:0000313" key="4">
    <source>
        <dbReference type="EMBL" id="MBB6734338.1"/>
    </source>
</evidence>
<dbReference type="AlphaFoldDB" id="A0A7X0SQM0"/>
<dbReference type="Pfam" id="PF03266">
    <property type="entry name" value="NTPase_1"/>
    <property type="match status" value="1"/>
</dbReference>
<dbReference type="PANTHER" id="PTHR43146">
    <property type="entry name" value="CANCER-RELATED NUCLEOSIDE-TRIPHOSPHATASE"/>
    <property type="match status" value="1"/>
</dbReference>
<dbReference type="GO" id="GO:0017111">
    <property type="term" value="F:ribonucleoside triphosphate phosphatase activity"/>
    <property type="evidence" value="ECO:0007669"/>
    <property type="project" value="InterPro"/>
</dbReference>
<protein>
    <recommendedName>
        <fullName evidence="6">AAA+ ATPase domain-containing protein</fullName>
    </recommendedName>
</protein>
<dbReference type="RefSeq" id="WP_185131972.1">
    <property type="nucleotide sequence ID" value="NZ_JACJVO010000032.1"/>
</dbReference>
<evidence type="ECO:0008006" key="6">
    <source>
        <dbReference type="Google" id="ProtNLM"/>
    </source>
</evidence>
<organism evidence="4 5">
    <name type="scientific">Cohnella zeiphila</name>
    <dbReference type="NCBI Taxonomy" id="2761120"/>
    <lineage>
        <taxon>Bacteria</taxon>
        <taxon>Bacillati</taxon>
        <taxon>Bacillota</taxon>
        <taxon>Bacilli</taxon>
        <taxon>Bacillales</taxon>
        <taxon>Paenibacillaceae</taxon>
        <taxon>Cohnella</taxon>
    </lineage>
</organism>
<dbReference type="SUPFAM" id="SSF52540">
    <property type="entry name" value="P-loop containing nucleoside triphosphate hydrolases"/>
    <property type="match status" value="1"/>
</dbReference>
<dbReference type="PANTHER" id="PTHR43146:SF1">
    <property type="entry name" value="CANCER-RELATED NUCLEOSIDE-TRIPHOSPHATASE"/>
    <property type="match status" value="1"/>
</dbReference>
<keyword evidence="5" id="KW-1185">Reference proteome</keyword>
<comment type="caution">
    <text evidence="4">The sequence shown here is derived from an EMBL/GenBank/DDBJ whole genome shotgun (WGS) entry which is preliminary data.</text>
</comment>
<evidence type="ECO:0000313" key="5">
    <source>
        <dbReference type="Proteomes" id="UP000564644"/>
    </source>
</evidence>
<proteinExistence type="predicted"/>
<keyword evidence="2" id="KW-0378">Hydrolase</keyword>